<evidence type="ECO:0000256" key="7">
    <source>
        <dbReference type="RuleBase" id="RU000394"/>
    </source>
</evidence>
<dbReference type="AlphaFoldDB" id="A0A1E4SV36"/>
<dbReference type="PROSITE" id="PS50067">
    <property type="entry name" value="KINESIN_MOTOR_2"/>
    <property type="match status" value="1"/>
</dbReference>
<dbReference type="Pfam" id="PF00225">
    <property type="entry name" value="Kinesin"/>
    <property type="match status" value="1"/>
</dbReference>
<dbReference type="InterPro" id="IPR001752">
    <property type="entry name" value="Kinesin_motor_dom"/>
</dbReference>
<protein>
    <recommendedName>
        <fullName evidence="7">Kinesin-like protein</fullName>
    </recommendedName>
</protein>
<reference evidence="11" key="1">
    <citation type="submission" date="2016-04" db="EMBL/GenBank/DDBJ databases">
        <title>Comparative genomics of biotechnologically important yeasts.</title>
        <authorList>
            <consortium name="DOE Joint Genome Institute"/>
            <person name="Riley R."/>
            <person name="Haridas S."/>
            <person name="Wolfe K.H."/>
            <person name="Lopes M.R."/>
            <person name="Hittinger C.T."/>
            <person name="Goker M."/>
            <person name="Salamov A."/>
            <person name="Wisecaver J."/>
            <person name="Long T.M."/>
            <person name="Aerts A.L."/>
            <person name="Barry K."/>
            <person name="Choi C."/>
            <person name="Clum A."/>
            <person name="Coughlan A.Y."/>
            <person name="Deshpande S."/>
            <person name="Douglass A.P."/>
            <person name="Hanson S.J."/>
            <person name="Klenk H.-P."/>
            <person name="Labutti K."/>
            <person name="Lapidus A."/>
            <person name="Lindquist E."/>
            <person name="Lipzen A."/>
            <person name="Meier-Kolthoff J.P."/>
            <person name="Ohm R.A."/>
            <person name="Otillar R.P."/>
            <person name="Pangilinan J."/>
            <person name="Peng Y."/>
            <person name="Rokas A."/>
            <person name="Rosa C.A."/>
            <person name="Scheuner C."/>
            <person name="Sibirny A.A."/>
            <person name="Slot J.C."/>
            <person name="Stielow J.B."/>
            <person name="Sun H."/>
            <person name="Kurtzman C.P."/>
            <person name="Blackwell M."/>
            <person name="Grigoriev I.V."/>
            <person name="Jeffries T.W."/>
        </authorList>
    </citation>
    <scope>NUCLEOTIDE SEQUENCE [LARGE SCALE GENOMIC DNA]</scope>
    <source>
        <strain evidence="11">NRRL YB-2248</strain>
    </source>
</reference>
<evidence type="ECO:0000256" key="2">
    <source>
        <dbReference type="ARBA" id="ARBA00022701"/>
    </source>
</evidence>
<dbReference type="PANTHER" id="PTHR47972">
    <property type="entry name" value="KINESIN-LIKE PROTEIN KLP-3"/>
    <property type="match status" value="1"/>
</dbReference>
<feature type="coiled-coil region" evidence="8">
    <location>
        <begin position="5"/>
        <end position="99"/>
    </location>
</feature>
<feature type="binding site" evidence="6">
    <location>
        <begin position="396"/>
        <end position="403"/>
    </location>
    <ligand>
        <name>ATP</name>
        <dbReference type="ChEBI" id="CHEBI:30616"/>
    </ligand>
</feature>
<feature type="domain" description="Kinesin motor" evidence="9">
    <location>
        <begin position="299"/>
        <end position="639"/>
    </location>
</feature>
<keyword evidence="8" id="KW-0175">Coiled coil</keyword>
<keyword evidence="2 7" id="KW-0493">Microtubule</keyword>
<dbReference type="Gene3D" id="1.10.287.1490">
    <property type="match status" value="1"/>
</dbReference>
<evidence type="ECO:0000256" key="6">
    <source>
        <dbReference type="PROSITE-ProRule" id="PRU00283"/>
    </source>
</evidence>
<evidence type="ECO:0000259" key="9">
    <source>
        <dbReference type="PROSITE" id="PS50067"/>
    </source>
</evidence>
<dbReference type="GO" id="GO:0007018">
    <property type="term" value="P:microtubule-based movement"/>
    <property type="evidence" value="ECO:0007669"/>
    <property type="project" value="InterPro"/>
</dbReference>
<dbReference type="GO" id="GO:0008017">
    <property type="term" value="F:microtubule binding"/>
    <property type="evidence" value="ECO:0007669"/>
    <property type="project" value="InterPro"/>
</dbReference>
<dbReference type="PRINTS" id="PR00380">
    <property type="entry name" value="KINESINHEAVY"/>
</dbReference>
<evidence type="ECO:0000256" key="1">
    <source>
        <dbReference type="ARBA" id="ARBA00010899"/>
    </source>
</evidence>
<accession>A0A1E4SV36</accession>
<dbReference type="GO" id="GO:0005874">
    <property type="term" value="C:microtubule"/>
    <property type="evidence" value="ECO:0007669"/>
    <property type="project" value="UniProtKB-KW"/>
</dbReference>
<evidence type="ECO:0000256" key="8">
    <source>
        <dbReference type="SAM" id="Coils"/>
    </source>
</evidence>
<dbReference type="SMART" id="SM00129">
    <property type="entry name" value="KISc"/>
    <property type="match status" value="1"/>
</dbReference>
<dbReference type="InterPro" id="IPR019821">
    <property type="entry name" value="Kinesin_motor_CS"/>
</dbReference>
<evidence type="ECO:0000313" key="11">
    <source>
        <dbReference type="Proteomes" id="UP000094801"/>
    </source>
</evidence>
<dbReference type="InterPro" id="IPR036961">
    <property type="entry name" value="Kinesin_motor_dom_sf"/>
</dbReference>
<evidence type="ECO:0000256" key="5">
    <source>
        <dbReference type="ARBA" id="ARBA00023175"/>
    </source>
</evidence>
<keyword evidence="4 6" id="KW-0067">ATP-binding</keyword>
<dbReference type="EMBL" id="KV453864">
    <property type="protein sequence ID" value="ODV83381.1"/>
    <property type="molecule type" value="Genomic_DNA"/>
</dbReference>
<dbReference type="PANTHER" id="PTHR47972:SF45">
    <property type="entry name" value="PROTEIN CLARET SEGREGATIONAL"/>
    <property type="match status" value="1"/>
</dbReference>
<proteinExistence type="inferred from homology"/>
<evidence type="ECO:0000313" key="10">
    <source>
        <dbReference type="EMBL" id="ODV83381.1"/>
    </source>
</evidence>
<dbReference type="OrthoDB" id="3176171at2759"/>
<evidence type="ECO:0000256" key="3">
    <source>
        <dbReference type="ARBA" id="ARBA00022741"/>
    </source>
</evidence>
<name>A0A1E4SV36_9ASCO</name>
<dbReference type="Proteomes" id="UP000094801">
    <property type="component" value="Unassembled WGS sequence"/>
</dbReference>
<keyword evidence="3 6" id="KW-0547">Nucleotide-binding</keyword>
<dbReference type="GO" id="GO:0005524">
    <property type="term" value="F:ATP binding"/>
    <property type="evidence" value="ECO:0007669"/>
    <property type="project" value="UniProtKB-UniRule"/>
</dbReference>
<evidence type="ECO:0000256" key="4">
    <source>
        <dbReference type="ARBA" id="ARBA00022840"/>
    </source>
</evidence>
<gene>
    <name evidence="10" type="ORF">CANARDRAFT_203234</name>
</gene>
<dbReference type="STRING" id="983967.A0A1E4SV36"/>
<dbReference type="InterPro" id="IPR027417">
    <property type="entry name" value="P-loop_NTPase"/>
</dbReference>
<sequence length="643" mass="73992">MKISTNFLEETYKDKRQELDEIQRVKDNNQRELDRLKGELWHIRSDIPEIELEIEKLHSEYKKLEREYEAKEKQLNELDDKSEKELEDLKVEFQKYKENTESDFNSKIDKLSSSYDEKTHEAIRRKEKAFSEKKNQLMKELTDLTNIHNNLDKDFEASCKSVDDSNSLEFDNVMLQSNKKREALKNSLLSETRAIDETKKELEMAGNDLKAKIQLHSKLTTEFENSKQNTSAHERATFDIRCEISDLETSLKCKEEQLNFLILESESYKTSTLQLKKDISSEEVSRRRLHNELQDLKGNIRVFCRVKPESLSNSFKFETSSISQSDDGKEHIIITEPKNETQTQLTFANKVNIKRYNFGFDKVFGMASTNNEIFEEIGQLVQSALDGYNVSIFTYGQTGSGKTYTMSNTKDGLIPSSVNLIFSKTKNLEESDWKFDISGQFLEIYNENINDLTTPNYLKNLDKNKYEIKHDEVTQTTTVQGLTTVKLESPEKVDEILKMANMNRATASTNSNSRSSRSHLLFMISISGHNYKTGEEVKGRLNLIDLAGSERIAQSLVTGDRLKETQMINKSLSSLGDVITSLCNNQQHIPYRNSKLTYLLQYSLGGTAKTLMFVNVSGNIKHFNETLNSLRFATKVNNTQLGK</sequence>
<dbReference type="SUPFAM" id="SSF52540">
    <property type="entry name" value="P-loop containing nucleoside triphosphate hydrolases"/>
    <property type="match status" value="1"/>
</dbReference>
<keyword evidence="5 6" id="KW-0505">Motor protein</keyword>
<dbReference type="PROSITE" id="PS00411">
    <property type="entry name" value="KINESIN_MOTOR_1"/>
    <property type="match status" value="1"/>
</dbReference>
<dbReference type="Gene3D" id="3.40.850.10">
    <property type="entry name" value="Kinesin motor domain"/>
    <property type="match status" value="1"/>
</dbReference>
<comment type="similarity">
    <text evidence="1">Belongs to the TRAFAC class myosin-kinesin ATPase superfamily. Kinesin family. KIN-14 subfamily.</text>
</comment>
<dbReference type="GO" id="GO:0003777">
    <property type="term" value="F:microtubule motor activity"/>
    <property type="evidence" value="ECO:0007669"/>
    <property type="project" value="InterPro"/>
</dbReference>
<organism evidence="10 11">
    <name type="scientific">[Candida] arabinofermentans NRRL YB-2248</name>
    <dbReference type="NCBI Taxonomy" id="983967"/>
    <lineage>
        <taxon>Eukaryota</taxon>
        <taxon>Fungi</taxon>
        <taxon>Dikarya</taxon>
        <taxon>Ascomycota</taxon>
        <taxon>Saccharomycotina</taxon>
        <taxon>Pichiomycetes</taxon>
        <taxon>Pichiales</taxon>
        <taxon>Pichiaceae</taxon>
        <taxon>Ogataea</taxon>
        <taxon>Ogataea/Candida clade</taxon>
    </lineage>
</organism>
<dbReference type="InterPro" id="IPR027640">
    <property type="entry name" value="Kinesin-like_fam"/>
</dbReference>
<keyword evidence="11" id="KW-1185">Reference proteome</keyword>